<reference evidence="2" key="1">
    <citation type="submission" date="2023-07" db="EMBL/GenBank/DDBJ databases">
        <title>Chromosome-level Genome Assembly of Striped Snakehead (Channa striata).</title>
        <authorList>
            <person name="Liu H."/>
        </authorList>
    </citation>
    <scope>NUCLEOTIDE SEQUENCE</scope>
    <source>
        <strain evidence="2">Gz</strain>
        <tissue evidence="2">Muscle</tissue>
    </source>
</reference>
<dbReference type="AlphaFoldDB" id="A0AA88NCG1"/>
<accession>A0AA88NCG1</accession>
<evidence type="ECO:0000256" key="1">
    <source>
        <dbReference type="SAM" id="MobiDB-lite"/>
    </source>
</evidence>
<evidence type="ECO:0000313" key="3">
    <source>
        <dbReference type="Proteomes" id="UP001187415"/>
    </source>
</evidence>
<dbReference type="EMBL" id="JAUPFM010000003">
    <property type="protein sequence ID" value="KAK2856024.1"/>
    <property type="molecule type" value="Genomic_DNA"/>
</dbReference>
<keyword evidence="3" id="KW-1185">Reference proteome</keyword>
<feature type="region of interest" description="Disordered" evidence="1">
    <location>
        <begin position="1"/>
        <end position="23"/>
    </location>
</feature>
<gene>
    <name evidence="2" type="ORF">Q5P01_004759</name>
</gene>
<comment type="caution">
    <text evidence="2">The sequence shown here is derived from an EMBL/GenBank/DDBJ whole genome shotgun (WGS) entry which is preliminary data.</text>
</comment>
<proteinExistence type="predicted"/>
<organism evidence="2 3">
    <name type="scientific">Channa striata</name>
    <name type="common">Snakehead murrel</name>
    <name type="synonym">Ophicephalus striatus</name>
    <dbReference type="NCBI Taxonomy" id="64152"/>
    <lineage>
        <taxon>Eukaryota</taxon>
        <taxon>Metazoa</taxon>
        <taxon>Chordata</taxon>
        <taxon>Craniata</taxon>
        <taxon>Vertebrata</taxon>
        <taxon>Euteleostomi</taxon>
        <taxon>Actinopterygii</taxon>
        <taxon>Neopterygii</taxon>
        <taxon>Teleostei</taxon>
        <taxon>Neoteleostei</taxon>
        <taxon>Acanthomorphata</taxon>
        <taxon>Anabantaria</taxon>
        <taxon>Anabantiformes</taxon>
        <taxon>Channoidei</taxon>
        <taxon>Channidae</taxon>
        <taxon>Channa</taxon>
    </lineage>
</organism>
<evidence type="ECO:0000313" key="2">
    <source>
        <dbReference type="EMBL" id="KAK2856024.1"/>
    </source>
</evidence>
<name>A0AA88NCG1_CHASR</name>
<sequence>MCMSSLRASGETLLRGPGGRGNVTDPVQASVHRHRTSCIHRTPWRLGFRVFPGPEAPLGSRVSPQPRLLPPSRTRPYAARARAALFVCVEMLEMAESSDRSDNLGLQTRPDPLGRTPVCKLNTRENSRRPTGFSLHLGWCHVTERPWRHNPTTAQSSQL</sequence>
<dbReference type="Proteomes" id="UP001187415">
    <property type="component" value="Unassembled WGS sequence"/>
</dbReference>
<protein>
    <submittedName>
        <fullName evidence="2">Uncharacterized protein</fullName>
    </submittedName>
</protein>